<dbReference type="AlphaFoldDB" id="A0A3L8T0G8"/>
<dbReference type="Pfam" id="PF21182">
    <property type="entry name" value="FOG1-like_PR"/>
    <property type="match status" value="1"/>
</dbReference>
<dbReference type="EMBL" id="QUSF01000001">
    <property type="protein sequence ID" value="RLW12965.1"/>
    <property type="molecule type" value="Genomic_DNA"/>
</dbReference>
<protein>
    <recommendedName>
        <fullName evidence="2">Zinc finger protein ZFPM1/2 PR domain-containing protein</fullName>
    </recommendedName>
</protein>
<dbReference type="Proteomes" id="UP000276834">
    <property type="component" value="Unassembled WGS sequence"/>
</dbReference>
<feature type="domain" description="Zinc finger protein ZFPM1/2 PR" evidence="2">
    <location>
        <begin position="46"/>
        <end position="81"/>
    </location>
</feature>
<feature type="region of interest" description="Disordered" evidence="1">
    <location>
        <begin position="107"/>
        <end position="128"/>
    </location>
</feature>
<gene>
    <name evidence="3" type="ORF">DV515_00000467</name>
</gene>
<keyword evidence="4" id="KW-1185">Reference proteome</keyword>
<sequence>MPEGEVLVRKFTATAAYISGTGQRESDLVQEKSQAFKSRCWRLSGELEVVQKDGERKIQSRQQLPVGTTWGPFTGKMDLNNNNTLGRAGGAGLHEPDKEKRIQCGCEENPQEENVQGWARQAGHSTDP</sequence>
<accession>A0A3L8T0G8</accession>
<reference evidence="3 4" key="1">
    <citation type="journal article" date="2018" name="Proc. R. Soc. B">
        <title>A non-coding region near Follistatin controls head colour polymorphism in the Gouldian finch.</title>
        <authorList>
            <person name="Toomey M.B."/>
            <person name="Marques C.I."/>
            <person name="Andrade P."/>
            <person name="Araujo P.M."/>
            <person name="Sabatino S."/>
            <person name="Gazda M.A."/>
            <person name="Afonso S."/>
            <person name="Lopes R.J."/>
            <person name="Corbo J.C."/>
            <person name="Carneiro M."/>
        </authorList>
    </citation>
    <scope>NUCLEOTIDE SEQUENCE [LARGE SCALE GENOMIC DNA]</scope>
    <source>
        <strain evidence="3">Red01</strain>
        <tissue evidence="3">Muscle</tissue>
    </source>
</reference>
<dbReference type="OrthoDB" id="9872130at2759"/>
<evidence type="ECO:0000256" key="1">
    <source>
        <dbReference type="SAM" id="MobiDB-lite"/>
    </source>
</evidence>
<evidence type="ECO:0000259" key="2">
    <source>
        <dbReference type="Pfam" id="PF21182"/>
    </source>
</evidence>
<dbReference type="InterPro" id="IPR049361">
    <property type="entry name" value="ZFPM1/2_PR"/>
</dbReference>
<evidence type="ECO:0000313" key="4">
    <source>
        <dbReference type="Proteomes" id="UP000276834"/>
    </source>
</evidence>
<evidence type="ECO:0000313" key="3">
    <source>
        <dbReference type="EMBL" id="RLW12965.1"/>
    </source>
</evidence>
<organism evidence="3 4">
    <name type="scientific">Chloebia gouldiae</name>
    <name type="common">Gouldian finch</name>
    <name type="synonym">Erythrura gouldiae</name>
    <dbReference type="NCBI Taxonomy" id="44316"/>
    <lineage>
        <taxon>Eukaryota</taxon>
        <taxon>Metazoa</taxon>
        <taxon>Chordata</taxon>
        <taxon>Craniata</taxon>
        <taxon>Vertebrata</taxon>
        <taxon>Euteleostomi</taxon>
        <taxon>Archelosauria</taxon>
        <taxon>Archosauria</taxon>
        <taxon>Dinosauria</taxon>
        <taxon>Saurischia</taxon>
        <taxon>Theropoda</taxon>
        <taxon>Coelurosauria</taxon>
        <taxon>Aves</taxon>
        <taxon>Neognathae</taxon>
        <taxon>Neoaves</taxon>
        <taxon>Telluraves</taxon>
        <taxon>Australaves</taxon>
        <taxon>Passeriformes</taxon>
        <taxon>Passeroidea</taxon>
        <taxon>Passeridae</taxon>
        <taxon>Chloebia</taxon>
    </lineage>
</organism>
<name>A0A3L8T0G8_CHLGU</name>
<proteinExistence type="predicted"/>
<comment type="caution">
    <text evidence="3">The sequence shown here is derived from an EMBL/GenBank/DDBJ whole genome shotgun (WGS) entry which is preliminary data.</text>
</comment>